<dbReference type="GO" id="GO:0003755">
    <property type="term" value="F:peptidyl-prolyl cis-trans isomerase activity"/>
    <property type="evidence" value="ECO:0007669"/>
    <property type="project" value="UniProtKB-UniRule"/>
</dbReference>
<evidence type="ECO:0000256" key="4">
    <source>
        <dbReference type="ARBA" id="ARBA00023235"/>
    </source>
</evidence>
<comment type="catalytic activity">
    <reaction evidence="1 5 6">
        <text>[protein]-peptidylproline (omega=180) = [protein]-peptidylproline (omega=0)</text>
        <dbReference type="Rhea" id="RHEA:16237"/>
        <dbReference type="Rhea" id="RHEA-COMP:10747"/>
        <dbReference type="Rhea" id="RHEA-COMP:10748"/>
        <dbReference type="ChEBI" id="CHEBI:83833"/>
        <dbReference type="ChEBI" id="CHEBI:83834"/>
        <dbReference type="EC" id="5.2.1.8"/>
    </reaction>
</comment>
<comment type="caution">
    <text evidence="9">The sequence shown here is derived from an EMBL/GenBank/DDBJ whole genome shotgun (WGS) entry which is preliminary data.</text>
</comment>
<protein>
    <recommendedName>
        <fullName evidence="6">Peptidyl-prolyl cis-trans isomerase</fullName>
        <ecNumber evidence="6">5.2.1.8</ecNumber>
    </recommendedName>
</protein>
<evidence type="ECO:0000256" key="7">
    <source>
        <dbReference type="SAM" id="SignalP"/>
    </source>
</evidence>
<name>A0A929KVF1_9SPHI</name>
<evidence type="ECO:0000256" key="6">
    <source>
        <dbReference type="RuleBase" id="RU003915"/>
    </source>
</evidence>
<evidence type="ECO:0000313" key="10">
    <source>
        <dbReference type="Proteomes" id="UP000622475"/>
    </source>
</evidence>
<dbReference type="PANTHER" id="PTHR43811">
    <property type="entry name" value="FKBP-TYPE PEPTIDYL-PROLYL CIS-TRANS ISOMERASE FKPA"/>
    <property type="match status" value="1"/>
</dbReference>
<keyword evidence="7" id="KW-0732">Signal</keyword>
<feature type="domain" description="PPIase FKBP-type" evidence="8">
    <location>
        <begin position="72"/>
        <end position="154"/>
    </location>
</feature>
<dbReference type="EMBL" id="JADFFL010000002">
    <property type="protein sequence ID" value="MBE9661153.1"/>
    <property type="molecule type" value="Genomic_DNA"/>
</dbReference>
<comment type="similarity">
    <text evidence="2 6">Belongs to the FKBP-type PPIase family.</text>
</comment>
<gene>
    <name evidence="9" type="ORF">IRJ16_04600</name>
</gene>
<evidence type="ECO:0000256" key="1">
    <source>
        <dbReference type="ARBA" id="ARBA00000971"/>
    </source>
</evidence>
<keyword evidence="4 5" id="KW-0413">Isomerase</keyword>
<keyword evidence="10" id="KW-1185">Reference proteome</keyword>
<dbReference type="InterPro" id="IPR046357">
    <property type="entry name" value="PPIase_dom_sf"/>
</dbReference>
<dbReference type="Gene3D" id="3.10.50.40">
    <property type="match status" value="1"/>
</dbReference>
<keyword evidence="3 5" id="KW-0697">Rotamase</keyword>
<feature type="signal peptide" evidence="7">
    <location>
        <begin position="1"/>
        <end position="19"/>
    </location>
</feature>
<dbReference type="PROSITE" id="PS51257">
    <property type="entry name" value="PROKAR_LIPOPROTEIN"/>
    <property type="match status" value="1"/>
</dbReference>
<dbReference type="Pfam" id="PF00254">
    <property type="entry name" value="FKBP_C"/>
    <property type="match status" value="1"/>
</dbReference>
<organism evidence="9 10">
    <name type="scientific">Mucilaginibacter myungsuensis</name>
    <dbReference type="NCBI Taxonomy" id="649104"/>
    <lineage>
        <taxon>Bacteria</taxon>
        <taxon>Pseudomonadati</taxon>
        <taxon>Bacteroidota</taxon>
        <taxon>Sphingobacteriia</taxon>
        <taxon>Sphingobacteriales</taxon>
        <taxon>Sphingobacteriaceae</taxon>
        <taxon>Mucilaginibacter</taxon>
    </lineage>
</organism>
<proteinExistence type="inferred from homology"/>
<feature type="chain" id="PRO_5037978618" description="Peptidyl-prolyl cis-trans isomerase" evidence="7">
    <location>
        <begin position="20"/>
        <end position="154"/>
    </location>
</feature>
<dbReference type="SUPFAM" id="SSF54534">
    <property type="entry name" value="FKBP-like"/>
    <property type="match status" value="1"/>
</dbReference>
<dbReference type="AlphaFoldDB" id="A0A929KVF1"/>
<sequence length="154" mass="16486">MKKYILVLFVMVAGLAACSKKEAPFDAAVQAAADDAQIKAYLKSNNLTATKDSAGFYYTVVTPGTGAFPTANSNVTVNYEGKFLSSGAQFDKNNGISFDMGRVIRGWTLGLQKINVGGRIILYIPSGLGYGNTDNGRIPPNSVLMFTVDLLSMR</sequence>
<evidence type="ECO:0000259" key="8">
    <source>
        <dbReference type="PROSITE" id="PS50059"/>
    </source>
</evidence>
<dbReference type="InterPro" id="IPR001179">
    <property type="entry name" value="PPIase_FKBP_dom"/>
</dbReference>
<dbReference type="PANTHER" id="PTHR43811:SF19">
    <property type="entry name" value="39 KDA FK506-BINDING NUCLEAR PROTEIN"/>
    <property type="match status" value="1"/>
</dbReference>
<evidence type="ECO:0000256" key="5">
    <source>
        <dbReference type="PROSITE-ProRule" id="PRU00277"/>
    </source>
</evidence>
<dbReference type="RefSeq" id="WP_194110357.1">
    <property type="nucleotide sequence ID" value="NZ_JADFFL010000002.1"/>
</dbReference>
<dbReference type="PROSITE" id="PS50059">
    <property type="entry name" value="FKBP_PPIASE"/>
    <property type="match status" value="1"/>
</dbReference>
<reference evidence="9" key="1">
    <citation type="submission" date="2020-10" db="EMBL/GenBank/DDBJ databases">
        <title>Mucilaginibacter mali sp. nov., isolated from rhizosphere soil of apple orchard.</title>
        <authorList>
            <person name="Lee J.-S."/>
            <person name="Kim H.S."/>
            <person name="Kim J.-S."/>
        </authorList>
    </citation>
    <scope>NUCLEOTIDE SEQUENCE</scope>
    <source>
        <strain evidence="9">KCTC 22746</strain>
    </source>
</reference>
<evidence type="ECO:0000256" key="2">
    <source>
        <dbReference type="ARBA" id="ARBA00006577"/>
    </source>
</evidence>
<dbReference type="EC" id="5.2.1.8" evidence="6"/>
<evidence type="ECO:0000256" key="3">
    <source>
        <dbReference type="ARBA" id="ARBA00023110"/>
    </source>
</evidence>
<dbReference type="Proteomes" id="UP000622475">
    <property type="component" value="Unassembled WGS sequence"/>
</dbReference>
<accession>A0A929KVF1</accession>
<evidence type="ECO:0000313" key="9">
    <source>
        <dbReference type="EMBL" id="MBE9661153.1"/>
    </source>
</evidence>